<gene>
    <name evidence="1" type="ORF">IQ235_11795</name>
</gene>
<name>A0A928VW74_9CYAN</name>
<dbReference type="EMBL" id="JADEXN010000199">
    <property type="protein sequence ID" value="MBE9041464.1"/>
    <property type="molecule type" value="Genomic_DNA"/>
</dbReference>
<sequence length="405" mass="43933">MKRRKFLHYASLLGAAGTICVGSHGWVARSLAAQSHQKRLIVIFLRGAIDGLSVVVPYREADYYELRRGVSVPKPGEEDGAIDLDGQFGLHRSLEALMPLWEEKSLAFIHACGSPDSTRSHFDAQFDMETGTPAEQSTTDGWMNRVLAVLPHGTPTQAVSVGTTTPYILKGSMAVANLPRGRGAGRELTIDRPEVNAAFDRLYSGSDALARAYRDGDAAREILMAELQAETQEANAGAPPPEDFVRNARRMARLMVGDARTQLGFLELGGWDTHINQKGRLNRALKPVGEGLAVLARELGSLYEDTAIVVMSEFGRTVAANGNSGTDHGYGNAMWVLGGGIRGGRVLGEWPGLAESQRYEGRDLAITTDFRDAIAPLLTQHLQIPETKLSDIFPGFQANPKLTLL</sequence>
<dbReference type="Pfam" id="PF07394">
    <property type="entry name" value="DUF1501"/>
    <property type="match status" value="1"/>
</dbReference>
<dbReference type="InterPro" id="IPR010869">
    <property type="entry name" value="DUF1501"/>
</dbReference>
<reference evidence="1" key="1">
    <citation type="submission" date="2020-10" db="EMBL/GenBank/DDBJ databases">
        <authorList>
            <person name="Castelo-Branco R."/>
            <person name="Eusebio N."/>
            <person name="Adriana R."/>
            <person name="Vieira A."/>
            <person name="Brugerolle De Fraissinette N."/>
            <person name="Rezende De Castro R."/>
            <person name="Schneider M.P."/>
            <person name="Vasconcelos V."/>
            <person name="Leao P.N."/>
        </authorList>
    </citation>
    <scope>NUCLEOTIDE SEQUENCE</scope>
    <source>
        <strain evidence="1">LEGE 11467</strain>
    </source>
</reference>
<protein>
    <submittedName>
        <fullName evidence="1">DUF1501 domain-containing protein</fullName>
    </submittedName>
</protein>
<evidence type="ECO:0000313" key="2">
    <source>
        <dbReference type="Proteomes" id="UP000621799"/>
    </source>
</evidence>
<dbReference type="PANTHER" id="PTHR43737:SF1">
    <property type="entry name" value="DUF1501 DOMAIN-CONTAINING PROTEIN"/>
    <property type="match status" value="1"/>
</dbReference>
<comment type="caution">
    <text evidence="1">The sequence shown here is derived from an EMBL/GenBank/DDBJ whole genome shotgun (WGS) entry which is preliminary data.</text>
</comment>
<accession>A0A928VW74</accession>
<proteinExistence type="predicted"/>
<dbReference type="RefSeq" id="WP_264321672.1">
    <property type="nucleotide sequence ID" value="NZ_JADEXN010000199.1"/>
</dbReference>
<dbReference type="AlphaFoldDB" id="A0A928VW74"/>
<organism evidence="1 2">
    <name type="scientific">Zarconia navalis LEGE 11467</name>
    <dbReference type="NCBI Taxonomy" id="1828826"/>
    <lineage>
        <taxon>Bacteria</taxon>
        <taxon>Bacillati</taxon>
        <taxon>Cyanobacteriota</taxon>
        <taxon>Cyanophyceae</taxon>
        <taxon>Oscillatoriophycideae</taxon>
        <taxon>Oscillatoriales</taxon>
        <taxon>Oscillatoriales incertae sedis</taxon>
        <taxon>Zarconia</taxon>
        <taxon>Zarconia navalis</taxon>
    </lineage>
</organism>
<keyword evidence="2" id="KW-1185">Reference proteome</keyword>
<evidence type="ECO:0000313" key="1">
    <source>
        <dbReference type="EMBL" id="MBE9041464.1"/>
    </source>
</evidence>
<dbReference type="Proteomes" id="UP000621799">
    <property type="component" value="Unassembled WGS sequence"/>
</dbReference>
<dbReference type="PANTHER" id="PTHR43737">
    <property type="entry name" value="BLL7424 PROTEIN"/>
    <property type="match status" value="1"/>
</dbReference>